<keyword evidence="1" id="KW-1133">Transmembrane helix</keyword>
<evidence type="ECO:0000313" key="2">
    <source>
        <dbReference type="EMBL" id="OII77627.1"/>
    </source>
</evidence>
<keyword evidence="1" id="KW-0472">Membrane</keyword>
<dbReference type="OrthoDB" id="336313at2759"/>
<organism evidence="2 3">
    <name type="scientific">Cryptosporidium andersoni</name>
    <dbReference type="NCBI Taxonomy" id="117008"/>
    <lineage>
        <taxon>Eukaryota</taxon>
        <taxon>Sar</taxon>
        <taxon>Alveolata</taxon>
        <taxon>Apicomplexa</taxon>
        <taxon>Conoidasida</taxon>
        <taxon>Coccidia</taxon>
        <taxon>Eucoccidiorida</taxon>
        <taxon>Eimeriorina</taxon>
        <taxon>Cryptosporidiidae</taxon>
        <taxon>Cryptosporidium</taxon>
    </lineage>
</organism>
<dbReference type="RefSeq" id="XP_067069473.1">
    <property type="nucleotide sequence ID" value="XM_067211678.1"/>
</dbReference>
<dbReference type="Proteomes" id="UP000186804">
    <property type="component" value="Unassembled WGS sequence"/>
</dbReference>
<dbReference type="AlphaFoldDB" id="A0A1J4MVZ4"/>
<feature type="transmembrane region" description="Helical" evidence="1">
    <location>
        <begin position="6"/>
        <end position="27"/>
    </location>
</feature>
<protein>
    <submittedName>
        <fullName evidence="2">Uncharacterized protein</fullName>
    </submittedName>
</protein>
<dbReference type="VEuPathDB" id="CryptoDB:cand_014430"/>
<keyword evidence="1" id="KW-0812">Transmembrane</keyword>
<keyword evidence="3" id="KW-1185">Reference proteome</keyword>
<sequence length="229" mass="26385">MILIILTIIWNLCILIYTIVFKILYLIMNLLGIDISQNSEEDKVNIKNLKKVPKHFVITFRDREANEKGVLVLLYKSLCLLKTVNVEYVTIFEPTGIVQSKLTPHLRDDNKIPTNIRFLTKKDSIDDFFEKIVQITNISRDEQHDNENKLTFKNLYESLNCGGTWPPAECILILRNLPLDVPLNGVDDIIKFLRRLREYLATFTIKPIQIVSMGAFGNMPPILPLSAEL</sequence>
<dbReference type="EMBL" id="LRBS01000031">
    <property type="protein sequence ID" value="OII77627.1"/>
    <property type="molecule type" value="Genomic_DNA"/>
</dbReference>
<evidence type="ECO:0000313" key="3">
    <source>
        <dbReference type="Proteomes" id="UP000186804"/>
    </source>
</evidence>
<evidence type="ECO:0000256" key="1">
    <source>
        <dbReference type="SAM" id="Phobius"/>
    </source>
</evidence>
<name>A0A1J4MVZ4_9CRYT</name>
<dbReference type="GeneID" id="92365628"/>
<proteinExistence type="predicted"/>
<comment type="caution">
    <text evidence="2">The sequence shown here is derived from an EMBL/GenBank/DDBJ whole genome shotgun (WGS) entry which is preliminary data.</text>
</comment>
<gene>
    <name evidence="2" type="ORF">cand_014430</name>
</gene>
<accession>A0A1J4MVZ4</accession>
<reference evidence="2 3" key="1">
    <citation type="submission" date="2016-10" db="EMBL/GenBank/DDBJ databases">
        <title>Reductive evolution of mitochondrial metabolism and differential evolution of invasion-related proteins in Cryptosporidium.</title>
        <authorList>
            <person name="Liu S."/>
            <person name="Roellig D.M."/>
            <person name="Guo Y."/>
            <person name="Li N."/>
            <person name="Frace M.A."/>
            <person name="Tang K."/>
            <person name="Zhang L."/>
            <person name="Feng Y."/>
            <person name="Xiao L."/>
        </authorList>
    </citation>
    <scope>NUCLEOTIDE SEQUENCE [LARGE SCALE GENOMIC DNA]</scope>
    <source>
        <strain evidence="2">30847</strain>
    </source>
</reference>